<evidence type="ECO:0000313" key="2">
    <source>
        <dbReference type="Proteomes" id="UP001307705"/>
    </source>
</evidence>
<dbReference type="SUPFAM" id="SSF63829">
    <property type="entry name" value="Calcium-dependent phosphotriesterase"/>
    <property type="match status" value="1"/>
</dbReference>
<reference evidence="1 2" key="1">
    <citation type="submission" date="2023-08" db="EMBL/GenBank/DDBJ databases">
        <title>Draft genome sequence of Algoriphagus taiwanensis.</title>
        <authorList>
            <person name="Takatani N."/>
            <person name="Hosokawa M."/>
            <person name="Sawabe T."/>
        </authorList>
    </citation>
    <scope>NUCLEOTIDE SEQUENCE [LARGE SCALE GENOMIC DNA]</scope>
    <source>
        <strain evidence="1 2">JCM 19755</strain>
    </source>
</reference>
<dbReference type="PROSITE" id="PS51257">
    <property type="entry name" value="PROKAR_LIPOPROTEIN"/>
    <property type="match status" value="1"/>
</dbReference>
<dbReference type="Proteomes" id="UP001307705">
    <property type="component" value="Unassembled WGS sequence"/>
</dbReference>
<keyword evidence="2" id="KW-1185">Reference proteome</keyword>
<organism evidence="1 2">
    <name type="scientific">Algoriphagus taiwanensis</name>
    <dbReference type="NCBI Taxonomy" id="1445656"/>
    <lineage>
        <taxon>Bacteria</taxon>
        <taxon>Pseudomonadati</taxon>
        <taxon>Bacteroidota</taxon>
        <taxon>Cytophagia</taxon>
        <taxon>Cytophagales</taxon>
        <taxon>Cyclobacteriaceae</taxon>
        <taxon>Algoriphagus</taxon>
    </lineage>
</organism>
<dbReference type="EMBL" id="BTPE01000001">
    <property type="protein sequence ID" value="GMQ32140.1"/>
    <property type="molecule type" value="Genomic_DNA"/>
</dbReference>
<gene>
    <name evidence="1" type="ORF">Ataiwa_04120</name>
</gene>
<accession>A0ABQ6PXY3</accession>
<dbReference type="RefSeq" id="WP_338226951.1">
    <property type="nucleotide sequence ID" value="NZ_BTPE01000001.1"/>
</dbReference>
<name>A0ABQ6PXY3_9BACT</name>
<sequence>MKIVFFFFAIVFLFSSCKEIKNKEVTVLELIPEKVISEIDSLFFVNVNLASTKKDGNFILSQYPSYIAKVNSSFEKVWIYDQEGEGPMDLSYPEQLVLDGRNISILDHGNQSLKIFGMDSGTFMSSLRLPEPVMKFRFSKSTKGTYFFSVLDFVSNNSIIEVDSSGNLIRHLGTLFPETGVGSNRQMKYFQLDENDNIIFVGASLPYIEIVDYKGGNQKRYSLEQYEPIKRALDSTENDIKTNKRGMGTNSIPSYIIDAQYVKGRLYLSFTDRIGLDRSKARNLLEFKISTDGCELSRVFKFNTGTQDDEFHPQNFFVDEEGEKLLIQGLITKNIYEFKIPKEPT</sequence>
<protein>
    <recommendedName>
        <fullName evidence="3">6-bladed beta-propeller</fullName>
    </recommendedName>
</protein>
<proteinExistence type="predicted"/>
<evidence type="ECO:0000313" key="1">
    <source>
        <dbReference type="EMBL" id="GMQ32140.1"/>
    </source>
</evidence>
<evidence type="ECO:0008006" key="3">
    <source>
        <dbReference type="Google" id="ProtNLM"/>
    </source>
</evidence>
<comment type="caution">
    <text evidence="1">The sequence shown here is derived from an EMBL/GenBank/DDBJ whole genome shotgun (WGS) entry which is preliminary data.</text>
</comment>